<dbReference type="EMBL" id="NJHN03000095">
    <property type="protein sequence ID" value="KAH9416316.1"/>
    <property type="molecule type" value="Genomic_DNA"/>
</dbReference>
<protein>
    <submittedName>
        <fullName evidence="1">Uncharacterized protein</fullName>
    </submittedName>
</protein>
<keyword evidence="2" id="KW-1185">Reference proteome</keyword>
<evidence type="ECO:0000313" key="2">
    <source>
        <dbReference type="Proteomes" id="UP000887458"/>
    </source>
</evidence>
<name>A0ABQ8J179_DERPT</name>
<organism evidence="1 2">
    <name type="scientific">Dermatophagoides pteronyssinus</name>
    <name type="common">European house dust mite</name>
    <dbReference type="NCBI Taxonomy" id="6956"/>
    <lineage>
        <taxon>Eukaryota</taxon>
        <taxon>Metazoa</taxon>
        <taxon>Ecdysozoa</taxon>
        <taxon>Arthropoda</taxon>
        <taxon>Chelicerata</taxon>
        <taxon>Arachnida</taxon>
        <taxon>Acari</taxon>
        <taxon>Acariformes</taxon>
        <taxon>Sarcoptiformes</taxon>
        <taxon>Astigmata</taxon>
        <taxon>Psoroptidia</taxon>
        <taxon>Analgoidea</taxon>
        <taxon>Pyroglyphidae</taxon>
        <taxon>Dermatophagoidinae</taxon>
        <taxon>Dermatophagoides</taxon>
    </lineage>
</organism>
<evidence type="ECO:0000313" key="1">
    <source>
        <dbReference type="EMBL" id="KAH9416316.1"/>
    </source>
</evidence>
<accession>A0ABQ8J179</accession>
<dbReference type="Proteomes" id="UP000887458">
    <property type="component" value="Unassembled WGS sequence"/>
</dbReference>
<reference evidence="1 2" key="1">
    <citation type="journal article" date="2018" name="J. Allergy Clin. Immunol.">
        <title>High-quality assembly of Dermatophagoides pteronyssinus genome and transcriptome reveals a wide range of novel allergens.</title>
        <authorList>
            <person name="Liu X.Y."/>
            <person name="Yang K.Y."/>
            <person name="Wang M.Q."/>
            <person name="Kwok J.S."/>
            <person name="Zeng X."/>
            <person name="Yang Z."/>
            <person name="Xiao X.J."/>
            <person name="Lau C.P."/>
            <person name="Li Y."/>
            <person name="Huang Z.M."/>
            <person name="Ba J.G."/>
            <person name="Yim A.K."/>
            <person name="Ouyang C.Y."/>
            <person name="Ngai S.M."/>
            <person name="Chan T.F."/>
            <person name="Leung E.L."/>
            <person name="Liu L."/>
            <person name="Liu Z.G."/>
            <person name="Tsui S.K."/>
        </authorList>
    </citation>
    <scope>NUCLEOTIDE SEQUENCE [LARGE SCALE GENOMIC DNA]</scope>
    <source>
        <strain evidence="1">Derp</strain>
    </source>
</reference>
<reference evidence="1 2" key="2">
    <citation type="journal article" date="2022" name="Mol. Biol. Evol.">
        <title>Comparative Genomics Reveals Insights into the Divergent Evolution of Astigmatic Mites and Household Pest Adaptations.</title>
        <authorList>
            <person name="Xiong Q."/>
            <person name="Wan A.T."/>
            <person name="Liu X."/>
            <person name="Fung C.S."/>
            <person name="Xiao X."/>
            <person name="Malainual N."/>
            <person name="Hou J."/>
            <person name="Wang L."/>
            <person name="Wang M."/>
            <person name="Yang K.Y."/>
            <person name="Cui Y."/>
            <person name="Leung E.L."/>
            <person name="Nong W."/>
            <person name="Shin S.K."/>
            <person name="Au S.W."/>
            <person name="Jeong K.Y."/>
            <person name="Chew F.T."/>
            <person name="Hui J.H."/>
            <person name="Leung T.F."/>
            <person name="Tungtrongchitr A."/>
            <person name="Zhong N."/>
            <person name="Liu Z."/>
            <person name="Tsui S.K."/>
        </authorList>
    </citation>
    <scope>NUCLEOTIDE SEQUENCE [LARGE SCALE GENOMIC DNA]</scope>
    <source>
        <strain evidence="1">Derp</strain>
    </source>
</reference>
<comment type="caution">
    <text evidence="1">The sequence shown here is derived from an EMBL/GenBank/DDBJ whole genome shotgun (WGS) entry which is preliminary data.</text>
</comment>
<gene>
    <name evidence="1" type="ORF">DERP_000818</name>
</gene>
<sequence>MKNDFNLNKLKDDSHRKLFSLQKLFTPFGETFITISGLFCISNHITLSYPLLESRLPSTSPIPAKSLTGFSPIGSDIKL</sequence>
<proteinExistence type="predicted"/>